<dbReference type="GO" id="GO:0004553">
    <property type="term" value="F:hydrolase activity, hydrolyzing O-glycosyl compounds"/>
    <property type="evidence" value="ECO:0007669"/>
    <property type="project" value="InterPro"/>
</dbReference>
<dbReference type="PANTHER" id="PTHR22901">
    <property type="entry name" value="SIALATE O-ACETYLESTERASE"/>
    <property type="match status" value="1"/>
</dbReference>
<dbReference type="Proteomes" id="UP000295493">
    <property type="component" value="Unassembled WGS sequence"/>
</dbReference>
<gene>
    <name evidence="4" type="ORF">EV664_10395</name>
</gene>
<feature type="domain" description="Sialate O-acetylesterase" evidence="3">
    <location>
        <begin position="439"/>
        <end position="559"/>
    </location>
</feature>
<dbReference type="OrthoDB" id="9795554at2"/>
<organism evidence="4 5">
    <name type="scientific">Stakelama pacifica</name>
    <dbReference type="NCBI Taxonomy" id="517720"/>
    <lineage>
        <taxon>Bacteria</taxon>
        <taxon>Pseudomonadati</taxon>
        <taxon>Pseudomonadota</taxon>
        <taxon>Alphaproteobacteria</taxon>
        <taxon>Sphingomonadales</taxon>
        <taxon>Sphingomonadaceae</taxon>
        <taxon>Stakelama</taxon>
    </lineage>
</organism>
<evidence type="ECO:0000313" key="5">
    <source>
        <dbReference type="Proteomes" id="UP000295493"/>
    </source>
</evidence>
<sequence length="670" mass="72331">MVRRFHAFTIFALGSVATMAIGVPATDARPQTEPAAPQQISVRFANIFADHAVLQRDRPIRIWGSAAPEEIVTVRLNNAIANARTDRDGHWQVSLPAMEAGGPYMLTAMADGVTSRISDVMIGDVYLCSGQSNMEFPAKLSTGAWGGLEQAPRPDLRFAIIPNRSEATAQSDLAKRADWQVVGPASVGEASAVCYYMASALQKRLGIPVGFVSADWGGTTIQSWISTTALSNLDKYREGERIVALMATDPTAARKAEQARRDRWWNANIPSARAHLAWAAPGFDDSGWPTVVPKSGWTRWGQPDLAGFNGVLWYRTSVDLTAEQAAAGQKIELGPIDTVDDVWVNGQWVGGGGVEWMWRSYALPGALLREGRNTIAVRALSRGKEGGMTGLPDNRGIRLTDDTLVPLGPGWRYQRGASVPSDLKPLTPPPWEPPQSLSTLYNGMIAPIAGYGFRLAAWYQGESNAGEAGEYATLLPMLMADWRKQFDSPDLPFLIVQLSSFGKPTATPEQSGWAELRDVQAKVARADPHAALATSIDHGDPGDVHPPQKKVVGERLARAARAIVYGENVTPSGPYAADIRRDGDDLMVRFADSDGGMQSYSGNVATGFQACDIGNDCRYVAGTVEGDSVRLSGANRPGVVKLRYGWSDAPFLNLFGKNGLPAIPFERAID</sequence>
<feature type="chain" id="PRO_5020711786" evidence="2">
    <location>
        <begin position="21"/>
        <end position="670"/>
    </location>
</feature>
<dbReference type="GO" id="GO:0005975">
    <property type="term" value="P:carbohydrate metabolic process"/>
    <property type="evidence" value="ECO:0007669"/>
    <property type="project" value="InterPro"/>
</dbReference>
<dbReference type="InterPro" id="IPR005181">
    <property type="entry name" value="SASA"/>
</dbReference>
<dbReference type="GO" id="GO:0001681">
    <property type="term" value="F:sialate O-acetylesterase activity"/>
    <property type="evidence" value="ECO:0007669"/>
    <property type="project" value="InterPro"/>
</dbReference>
<dbReference type="InterPro" id="IPR036514">
    <property type="entry name" value="SGNH_hydro_sf"/>
</dbReference>
<dbReference type="InterPro" id="IPR013783">
    <property type="entry name" value="Ig-like_fold"/>
</dbReference>
<dbReference type="Pfam" id="PF03629">
    <property type="entry name" value="SASA"/>
    <property type="match status" value="1"/>
</dbReference>
<keyword evidence="5" id="KW-1185">Reference proteome</keyword>
<dbReference type="SUPFAM" id="SSF52266">
    <property type="entry name" value="SGNH hydrolase"/>
    <property type="match status" value="1"/>
</dbReference>
<dbReference type="AlphaFoldDB" id="A0A4R6FU45"/>
<evidence type="ECO:0000313" key="4">
    <source>
        <dbReference type="EMBL" id="TDN84454.1"/>
    </source>
</evidence>
<dbReference type="SUPFAM" id="SSF49785">
    <property type="entry name" value="Galactose-binding domain-like"/>
    <property type="match status" value="1"/>
</dbReference>
<dbReference type="RefSeq" id="WP_133494851.1">
    <property type="nucleotide sequence ID" value="NZ_BMLU01000003.1"/>
</dbReference>
<dbReference type="Gene3D" id="2.60.40.10">
    <property type="entry name" value="Immunoglobulins"/>
    <property type="match status" value="1"/>
</dbReference>
<evidence type="ECO:0000256" key="1">
    <source>
        <dbReference type="ARBA" id="ARBA00022801"/>
    </source>
</evidence>
<evidence type="ECO:0000256" key="2">
    <source>
        <dbReference type="SAM" id="SignalP"/>
    </source>
</evidence>
<name>A0A4R6FU45_9SPHN</name>
<keyword evidence="2" id="KW-0732">Signal</keyword>
<dbReference type="InterPro" id="IPR039329">
    <property type="entry name" value="SIAE"/>
</dbReference>
<comment type="caution">
    <text evidence="4">The sequence shown here is derived from an EMBL/GenBank/DDBJ whole genome shotgun (WGS) entry which is preliminary data.</text>
</comment>
<dbReference type="EMBL" id="SNWD01000003">
    <property type="protein sequence ID" value="TDN84454.1"/>
    <property type="molecule type" value="Genomic_DNA"/>
</dbReference>
<accession>A0A4R6FU45</accession>
<proteinExistence type="predicted"/>
<feature type="signal peptide" evidence="2">
    <location>
        <begin position="1"/>
        <end position="20"/>
    </location>
</feature>
<protein>
    <submittedName>
        <fullName evidence="4">Sialate O-acetylesterase</fullName>
    </submittedName>
</protein>
<keyword evidence="1" id="KW-0378">Hydrolase</keyword>
<evidence type="ECO:0000259" key="3">
    <source>
        <dbReference type="Pfam" id="PF03629"/>
    </source>
</evidence>
<dbReference type="Gene3D" id="3.40.50.1110">
    <property type="entry name" value="SGNH hydrolase"/>
    <property type="match status" value="2"/>
</dbReference>
<reference evidence="4 5" key="1">
    <citation type="submission" date="2019-03" db="EMBL/GenBank/DDBJ databases">
        <title>Genomic Encyclopedia of Type Strains, Phase IV (KMG-IV): sequencing the most valuable type-strain genomes for metagenomic binning, comparative biology and taxonomic classification.</title>
        <authorList>
            <person name="Goeker M."/>
        </authorList>
    </citation>
    <scope>NUCLEOTIDE SEQUENCE [LARGE SCALE GENOMIC DNA]</scope>
    <source>
        <strain evidence="4 5">DSM 25059</strain>
    </source>
</reference>
<dbReference type="PANTHER" id="PTHR22901:SF0">
    <property type="entry name" value="SIALATE O-ACETYLESTERASE"/>
    <property type="match status" value="1"/>
</dbReference>
<dbReference type="InterPro" id="IPR008979">
    <property type="entry name" value="Galactose-bd-like_sf"/>
</dbReference>